<dbReference type="SMART" id="SM00858">
    <property type="entry name" value="SAF"/>
    <property type="match status" value="1"/>
</dbReference>
<keyword evidence="7" id="KW-1185">Reference proteome</keyword>
<evidence type="ECO:0000256" key="1">
    <source>
        <dbReference type="ARBA" id="ARBA00004418"/>
    </source>
</evidence>
<evidence type="ECO:0000313" key="7">
    <source>
        <dbReference type="Proteomes" id="UP000001868"/>
    </source>
</evidence>
<dbReference type="NCBIfam" id="TIGR03170">
    <property type="entry name" value="flgA_cterm"/>
    <property type="match status" value="1"/>
</dbReference>
<feature type="domain" description="SAF" evidence="5">
    <location>
        <begin position="113"/>
        <end position="173"/>
    </location>
</feature>
<evidence type="ECO:0000256" key="3">
    <source>
        <dbReference type="ARBA" id="ARBA00022764"/>
    </source>
</evidence>
<dbReference type="Pfam" id="PF13144">
    <property type="entry name" value="ChapFlgA"/>
    <property type="match status" value="1"/>
</dbReference>
<dbReference type="GO" id="GO:0044780">
    <property type="term" value="P:bacterial-type flagellum assembly"/>
    <property type="evidence" value="ECO:0007669"/>
    <property type="project" value="InterPro"/>
</dbReference>
<dbReference type="PANTHER" id="PTHR36307">
    <property type="entry name" value="FLAGELLA BASAL BODY P-RING FORMATION PROTEIN FLGA"/>
    <property type="match status" value="1"/>
</dbReference>
<sequence length="252" mass="24993">MRTLIAAPAALALAAFALAGPALAGQPVTLKAEVTDADGIVTLGDLFDGAGAAAKTPVAVRAGTHVMLNALAVQGVARRAGLDWANAQGLRQIVVRGGQPAASAPAPAARGNVEVLTWARSIAAGEVIQPADLVWGKAAAAPADAPSDPDAVIGMAARRPLREGAAVAGRDIAALEVVKAGEIVTLTFDADGISLSLQAKALSGGAAGETINVQNPSSKKIVQAVVTGPGQAAVGPAAGHMKLNRTTRVALR</sequence>
<dbReference type="AlphaFoldDB" id="B4RGW2"/>
<dbReference type="EMBL" id="CP000747">
    <property type="protein sequence ID" value="ACG77328.1"/>
    <property type="molecule type" value="Genomic_DNA"/>
</dbReference>
<organism evidence="6 7">
    <name type="scientific">Phenylobacterium zucineum (strain HLK1)</name>
    <dbReference type="NCBI Taxonomy" id="450851"/>
    <lineage>
        <taxon>Bacteria</taxon>
        <taxon>Pseudomonadati</taxon>
        <taxon>Pseudomonadota</taxon>
        <taxon>Alphaproteobacteria</taxon>
        <taxon>Caulobacterales</taxon>
        <taxon>Caulobacteraceae</taxon>
        <taxon>Phenylobacterium</taxon>
    </lineage>
</organism>
<dbReference type="RefSeq" id="WP_012521476.1">
    <property type="nucleotide sequence ID" value="NC_011144.1"/>
</dbReference>
<evidence type="ECO:0000256" key="2">
    <source>
        <dbReference type="ARBA" id="ARBA00022729"/>
    </source>
</evidence>
<name>B4RGW2_PHEZH</name>
<keyword evidence="3" id="KW-0574">Periplasm</keyword>
<gene>
    <name evidence="6" type="primary">flaD</name>
    <name evidence="6" type="ordered locus">PHZ_c0914</name>
</gene>
<dbReference type="Proteomes" id="UP000001868">
    <property type="component" value="Chromosome"/>
</dbReference>
<dbReference type="STRING" id="450851.PHZ_c0914"/>
<evidence type="ECO:0000259" key="5">
    <source>
        <dbReference type="SMART" id="SM00858"/>
    </source>
</evidence>
<keyword evidence="2 4" id="KW-0732">Signal</keyword>
<dbReference type="InterPro" id="IPR039246">
    <property type="entry name" value="Flagellar_FlgA"/>
</dbReference>
<dbReference type="eggNOG" id="COG1261">
    <property type="taxonomic scope" value="Bacteria"/>
</dbReference>
<reference evidence="6 7" key="1">
    <citation type="journal article" date="2008" name="BMC Genomics">
        <title>Complete genome of Phenylobacterium zucineum - a novel facultative intracellular bacterium isolated from human erythroleukemia cell line K562.</title>
        <authorList>
            <person name="Luo Y."/>
            <person name="Xu X."/>
            <person name="Ding Z."/>
            <person name="Liu Z."/>
            <person name="Zhang B."/>
            <person name="Yan Z."/>
            <person name="Sun J."/>
            <person name="Hu S."/>
            <person name="Hu X."/>
        </authorList>
    </citation>
    <scope>NUCLEOTIDE SEQUENCE [LARGE SCALE GENOMIC DNA]</scope>
    <source>
        <strain evidence="6 7">HLK1</strain>
    </source>
</reference>
<comment type="subcellular location">
    <subcellularLocation>
        <location evidence="1">Periplasm</location>
    </subcellularLocation>
</comment>
<feature type="chain" id="PRO_5002822644" evidence="4">
    <location>
        <begin position="25"/>
        <end position="252"/>
    </location>
</feature>
<dbReference type="InterPro" id="IPR017585">
    <property type="entry name" value="SAF_FlgA"/>
</dbReference>
<proteinExistence type="predicted"/>
<protein>
    <submittedName>
        <fullName evidence="6">Distal basal-body ring component protein FlaD</fullName>
    </submittedName>
</protein>
<dbReference type="HOGENOM" id="CLU_096457_0_0_5"/>
<dbReference type="CDD" id="cd11614">
    <property type="entry name" value="SAF_CpaB_FlgA_like"/>
    <property type="match status" value="1"/>
</dbReference>
<dbReference type="InterPro" id="IPR013974">
    <property type="entry name" value="SAF"/>
</dbReference>
<evidence type="ECO:0000256" key="4">
    <source>
        <dbReference type="SAM" id="SignalP"/>
    </source>
</evidence>
<dbReference type="GO" id="GO:0042597">
    <property type="term" value="C:periplasmic space"/>
    <property type="evidence" value="ECO:0007669"/>
    <property type="project" value="UniProtKB-SubCell"/>
</dbReference>
<dbReference type="KEGG" id="pzu:PHZ_c0914"/>
<dbReference type="Gene3D" id="2.30.30.760">
    <property type="match status" value="1"/>
</dbReference>
<dbReference type="PANTHER" id="PTHR36307:SF1">
    <property type="entry name" value="FLAGELLA BASAL BODY P-RING FORMATION PROTEIN FLGA"/>
    <property type="match status" value="1"/>
</dbReference>
<feature type="signal peptide" evidence="4">
    <location>
        <begin position="1"/>
        <end position="24"/>
    </location>
</feature>
<evidence type="ECO:0000313" key="6">
    <source>
        <dbReference type="EMBL" id="ACG77328.1"/>
    </source>
</evidence>
<dbReference type="Gene3D" id="3.90.1210.10">
    <property type="entry name" value="Antifreeze-like/N-acetylneuraminic acid synthase C-terminal domain"/>
    <property type="match status" value="1"/>
</dbReference>
<dbReference type="OrthoDB" id="7171936at2"/>
<accession>B4RGW2</accession>